<dbReference type="Proteomes" id="UP000623129">
    <property type="component" value="Unassembled WGS sequence"/>
</dbReference>
<name>A0A833VX51_9POAL</name>
<evidence type="ECO:0000256" key="3">
    <source>
        <dbReference type="ARBA" id="ARBA00022679"/>
    </source>
</evidence>
<dbReference type="InterPro" id="IPR045185">
    <property type="entry name" value="PUB22/23/24-like"/>
</dbReference>
<comment type="function">
    <text evidence="5">Functions as an E3 ubiquitin ligase.</text>
</comment>
<dbReference type="PANTHER" id="PTHR22849">
    <property type="entry name" value="WDSAM1 PROTEIN"/>
    <property type="match status" value="1"/>
</dbReference>
<comment type="catalytic activity">
    <reaction evidence="1 5">
        <text>S-ubiquitinyl-[E2 ubiquitin-conjugating enzyme]-L-cysteine + [acceptor protein]-L-lysine = [E2 ubiquitin-conjugating enzyme]-L-cysteine + N(6)-ubiquitinyl-[acceptor protein]-L-lysine.</text>
        <dbReference type="EC" id="2.3.2.27"/>
    </reaction>
</comment>
<dbReference type="PANTHER" id="PTHR22849:SF161">
    <property type="entry name" value="U-BOX DOMAIN-CONTAINING PROTEIN"/>
    <property type="match status" value="1"/>
</dbReference>
<evidence type="ECO:0000313" key="8">
    <source>
        <dbReference type="Proteomes" id="UP000623129"/>
    </source>
</evidence>
<evidence type="ECO:0000256" key="2">
    <source>
        <dbReference type="ARBA" id="ARBA00004906"/>
    </source>
</evidence>
<proteinExistence type="predicted"/>
<dbReference type="PROSITE" id="PS51698">
    <property type="entry name" value="U_BOX"/>
    <property type="match status" value="1"/>
</dbReference>
<dbReference type="GO" id="GO:0016567">
    <property type="term" value="P:protein ubiquitination"/>
    <property type="evidence" value="ECO:0007669"/>
    <property type="project" value="UniProtKB-UniRule"/>
</dbReference>
<dbReference type="SUPFAM" id="SSF48371">
    <property type="entry name" value="ARM repeat"/>
    <property type="match status" value="1"/>
</dbReference>
<comment type="pathway">
    <text evidence="2 5">Protein modification; protein ubiquitination.</text>
</comment>
<keyword evidence="3 5" id="KW-0808">Transferase</keyword>
<dbReference type="OrthoDB" id="10064100at2759"/>
<dbReference type="AlphaFoldDB" id="A0A833VX51"/>
<feature type="domain" description="U-box" evidence="6">
    <location>
        <begin position="12"/>
        <end position="86"/>
    </location>
</feature>
<reference evidence="7" key="1">
    <citation type="submission" date="2020-01" db="EMBL/GenBank/DDBJ databases">
        <title>Genome sequence of Kobresia littledalei, the first chromosome-level genome in the family Cyperaceae.</title>
        <authorList>
            <person name="Qu G."/>
        </authorList>
    </citation>
    <scope>NUCLEOTIDE SEQUENCE</scope>
    <source>
        <strain evidence="7">C.B.Clarke</strain>
        <tissue evidence="7">Leaf</tissue>
    </source>
</reference>
<dbReference type="Pfam" id="PF04564">
    <property type="entry name" value="U-box"/>
    <property type="match status" value="1"/>
</dbReference>
<sequence>MAFIPKQIASVSVPTHFRCPISLDLMHDPVTASTGITYDRQSIDKWLEMGNNSCPATNQHITQDELIPNHALRRLIQEWCVANRALGIQRIPTPRIPLSKMHALQILNEISSSSVRGDGVRCSASVAKLKSLGKESERNKSCVVSCGGSRVLAAAFREFSGEGIEGSKLKLVEEILSALVFFFPLDEEAKQHINSPSCLKTIVSILNHGNLAGMINAVILLRKFVSSLDVPVINSVAKTKGLVEGLVKLVQTPISSQATKAALAVIYYLVTTDDRLSAKFTELNLGCLVSEMIIDCDKSTCEKALGVLDGLFNCERGRETGCRNALTMPLLINKLIRVSDLATDFSVSALWKLCKNRDCCAVEAVQAGLFQKLLFLLQIGCNNVTKQKASDLLKLLNSSRSSVDCVEDKKFRGIKRQF</sequence>
<dbReference type="CDD" id="cd16664">
    <property type="entry name" value="RING-Ubox_PUB"/>
    <property type="match status" value="1"/>
</dbReference>
<dbReference type="InterPro" id="IPR011989">
    <property type="entry name" value="ARM-like"/>
</dbReference>
<accession>A0A833VX51</accession>
<keyword evidence="4 5" id="KW-0833">Ubl conjugation pathway</keyword>
<gene>
    <name evidence="7" type="ORF">FCM35_KLT18870</name>
</gene>
<dbReference type="InterPro" id="IPR058678">
    <property type="entry name" value="ARM_PUB"/>
</dbReference>
<dbReference type="Gene3D" id="3.30.40.10">
    <property type="entry name" value="Zinc/RING finger domain, C3HC4 (zinc finger)"/>
    <property type="match status" value="1"/>
</dbReference>
<evidence type="ECO:0000259" key="6">
    <source>
        <dbReference type="PROSITE" id="PS51698"/>
    </source>
</evidence>
<dbReference type="FunFam" id="3.30.40.10:FF:000442">
    <property type="entry name" value="RING-type E3 ubiquitin transferase"/>
    <property type="match status" value="1"/>
</dbReference>
<evidence type="ECO:0000313" key="7">
    <source>
        <dbReference type="EMBL" id="KAF3336284.1"/>
    </source>
</evidence>
<protein>
    <recommendedName>
        <fullName evidence="5 6">U-box domain-containing protein</fullName>
        <ecNumber evidence="5">2.3.2.27</ecNumber>
    </recommendedName>
    <alternativeName>
        <fullName evidence="5">RING-type E3 ubiquitin transferase PUB</fullName>
    </alternativeName>
</protein>
<dbReference type="EMBL" id="SWLB01000007">
    <property type="protein sequence ID" value="KAF3336284.1"/>
    <property type="molecule type" value="Genomic_DNA"/>
</dbReference>
<dbReference type="Pfam" id="PF25598">
    <property type="entry name" value="ARM_PUB"/>
    <property type="match status" value="1"/>
</dbReference>
<evidence type="ECO:0000256" key="5">
    <source>
        <dbReference type="RuleBase" id="RU369093"/>
    </source>
</evidence>
<evidence type="ECO:0000256" key="1">
    <source>
        <dbReference type="ARBA" id="ARBA00000900"/>
    </source>
</evidence>
<dbReference type="InterPro" id="IPR045210">
    <property type="entry name" value="RING-Ubox_PUB"/>
</dbReference>
<keyword evidence="8" id="KW-1185">Reference proteome</keyword>
<evidence type="ECO:0000256" key="4">
    <source>
        <dbReference type="ARBA" id="ARBA00022786"/>
    </source>
</evidence>
<dbReference type="InterPro" id="IPR016024">
    <property type="entry name" value="ARM-type_fold"/>
</dbReference>
<dbReference type="SUPFAM" id="SSF57850">
    <property type="entry name" value="RING/U-box"/>
    <property type="match status" value="1"/>
</dbReference>
<dbReference type="InterPro" id="IPR003613">
    <property type="entry name" value="Ubox_domain"/>
</dbReference>
<comment type="caution">
    <text evidence="7">The sequence shown here is derived from an EMBL/GenBank/DDBJ whole genome shotgun (WGS) entry which is preliminary data.</text>
</comment>
<dbReference type="Gene3D" id="1.25.10.10">
    <property type="entry name" value="Leucine-rich Repeat Variant"/>
    <property type="match status" value="1"/>
</dbReference>
<dbReference type="SMART" id="SM00504">
    <property type="entry name" value="Ubox"/>
    <property type="match status" value="1"/>
</dbReference>
<dbReference type="UniPathway" id="UPA00143"/>
<dbReference type="EC" id="2.3.2.27" evidence="5"/>
<organism evidence="7 8">
    <name type="scientific">Carex littledalei</name>
    <dbReference type="NCBI Taxonomy" id="544730"/>
    <lineage>
        <taxon>Eukaryota</taxon>
        <taxon>Viridiplantae</taxon>
        <taxon>Streptophyta</taxon>
        <taxon>Embryophyta</taxon>
        <taxon>Tracheophyta</taxon>
        <taxon>Spermatophyta</taxon>
        <taxon>Magnoliopsida</taxon>
        <taxon>Liliopsida</taxon>
        <taxon>Poales</taxon>
        <taxon>Cyperaceae</taxon>
        <taxon>Cyperoideae</taxon>
        <taxon>Cariceae</taxon>
        <taxon>Carex</taxon>
        <taxon>Carex subgen. Euthyceras</taxon>
    </lineage>
</organism>
<dbReference type="InterPro" id="IPR013083">
    <property type="entry name" value="Znf_RING/FYVE/PHD"/>
</dbReference>
<dbReference type="GO" id="GO:0061630">
    <property type="term" value="F:ubiquitin protein ligase activity"/>
    <property type="evidence" value="ECO:0007669"/>
    <property type="project" value="UniProtKB-UniRule"/>
</dbReference>